<dbReference type="GO" id="GO:0003677">
    <property type="term" value="F:DNA binding"/>
    <property type="evidence" value="ECO:0007669"/>
    <property type="project" value="InterPro"/>
</dbReference>
<dbReference type="PANTHER" id="PTHR15415:SF7">
    <property type="entry name" value="MICOS COMPLEX SUBUNIT MIC60"/>
    <property type="match status" value="1"/>
</dbReference>
<evidence type="ECO:0000313" key="7">
    <source>
        <dbReference type="EMBL" id="TWA85101.1"/>
    </source>
</evidence>
<sequence>MTSRPGSEHEADPNGHTPSDQNQTPQNQMADQNQVPGGPAVERIIERFGGIRPMAHKLDIPVTTVQGWKKRGAIPLARHADLRASAAKHRIKLSEADLEAATPSEDRNAPDAAGSVMPLPPPDAPVIASTAPLSEGAEPFKTESGKAEDTLPGADTLPGGGPVPAADLPPSTLPPVADTLPGAADTLPGGGVKAETIKGEEIRSEEIKEEAKADPFKAAAYTSDEVKSETPPPVEPPASAYTTSSYEPPRYEAPREERKSGAGFATAVSLIALLVGAAALSQPWWGPRVPGWPTAGGPAAPSAAAPAAQPDPALRNQIQQLSERLAKLEQRPAAAPAEGNAAASGIDQQTLDNAVGQLTARIQQLEERPQAAAAAAPAEPDPRVAQLTEQLGQVQQRVDAVGSEAQAAGQIRQEVDALKQELAAVNQAVETRRDAATAAQTLVLAAGQLRSALAAGQPFQQELQAVRAVASGDAQVTQPLEAVAGYAAKGVPTQPQLTDRFSAMASDIVRADNQGEGNDWVEQVTGKIATLVTVRRSGGDAVGDGASAVVARAEAALQAGNLGGAVKELAALKGPAAQVAAPWIADAKARLAANEAGQQLTNRAIGLLSQSAGVKGAAQ</sequence>
<evidence type="ECO:0000256" key="6">
    <source>
        <dbReference type="SAM" id="MobiDB-lite"/>
    </source>
</evidence>
<keyword evidence="5" id="KW-0175">Coiled coil</keyword>
<proteinExistence type="predicted"/>
<gene>
    <name evidence="7" type="ORF">FBZ83_104373</name>
</gene>
<dbReference type="Proteomes" id="UP000318529">
    <property type="component" value="Unassembled WGS sequence"/>
</dbReference>
<protein>
    <submittedName>
        <fullName evidence="7">Inner membrane protein</fullName>
    </submittedName>
</protein>
<dbReference type="Pfam" id="PF09731">
    <property type="entry name" value="Mitofilin"/>
    <property type="match status" value="1"/>
</dbReference>
<dbReference type="InterPro" id="IPR010982">
    <property type="entry name" value="Lambda_DNA-bd_dom_sf"/>
</dbReference>
<dbReference type="Gene3D" id="1.10.260.40">
    <property type="entry name" value="lambda repressor-like DNA-binding domains"/>
    <property type="match status" value="1"/>
</dbReference>
<feature type="compositionally biased region" description="Basic and acidic residues" evidence="6">
    <location>
        <begin position="195"/>
        <end position="215"/>
    </location>
</feature>
<feature type="compositionally biased region" description="Basic and acidic residues" evidence="6">
    <location>
        <begin position="249"/>
        <end position="260"/>
    </location>
</feature>
<keyword evidence="4" id="KW-0472">Membrane</keyword>
<keyword evidence="3" id="KW-1133">Transmembrane helix</keyword>
<evidence type="ECO:0000256" key="2">
    <source>
        <dbReference type="ARBA" id="ARBA00022692"/>
    </source>
</evidence>
<dbReference type="AlphaFoldDB" id="A0A560CJS9"/>
<evidence type="ECO:0000256" key="4">
    <source>
        <dbReference type="ARBA" id="ARBA00023136"/>
    </source>
</evidence>
<feature type="compositionally biased region" description="Polar residues" evidence="6">
    <location>
        <begin position="16"/>
        <end position="35"/>
    </location>
</feature>
<comment type="subcellular location">
    <subcellularLocation>
        <location evidence="1">Membrane</location>
    </subcellularLocation>
</comment>
<evidence type="ECO:0000256" key="5">
    <source>
        <dbReference type="SAM" id="Coils"/>
    </source>
</evidence>
<feature type="region of interest" description="Disordered" evidence="6">
    <location>
        <begin position="1"/>
        <end position="42"/>
    </location>
</feature>
<evidence type="ECO:0000256" key="1">
    <source>
        <dbReference type="ARBA" id="ARBA00004370"/>
    </source>
</evidence>
<dbReference type="InterPro" id="IPR019133">
    <property type="entry name" value="MIC60"/>
</dbReference>
<dbReference type="PANTHER" id="PTHR15415">
    <property type="entry name" value="MITOFILIN"/>
    <property type="match status" value="1"/>
</dbReference>
<dbReference type="NCBIfam" id="NF046037">
    <property type="entry name" value="carphisopro"/>
    <property type="match status" value="1"/>
</dbReference>
<dbReference type="EMBL" id="VITH01000004">
    <property type="protein sequence ID" value="TWA85101.1"/>
    <property type="molecule type" value="Genomic_DNA"/>
</dbReference>
<dbReference type="GO" id="GO:0016020">
    <property type="term" value="C:membrane"/>
    <property type="evidence" value="ECO:0007669"/>
    <property type="project" value="UniProtKB-SubCell"/>
</dbReference>
<name>A0A560CJS9_AZOBR</name>
<feature type="region of interest" description="Disordered" evidence="6">
    <location>
        <begin position="94"/>
        <end position="260"/>
    </location>
</feature>
<organism evidence="7 8">
    <name type="scientific">Azospirillum brasilense</name>
    <dbReference type="NCBI Taxonomy" id="192"/>
    <lineage>
        <taxon>Bacteria</taxon>
        <taxon>Pseudomonadati</taxon>
        <taxon>Pseudomonadota</taxon>
        <taxon>Alphaproteobacteria</taxon>
        <taxon>Rhodospirillales</taxon>
        <taxon>Azospirillaceae</taxon>
        <taxon>Azospirillum</taxon>
    </lineage>
</organism>
<feature type="compositionally biased region" description="Basic and acidic residues" evidence="6">
    <location>
        <begin position="138"/>
        <end position="149"/>
    </location>
</feature>
<feature type="compositionally biased region" description="Low complexity" evidence="6">
    <location>
        <begin position="291"/>
        <end position="311"/>
    </location>
</feature>
<dbReference type="RefSeq" id="WP_145682452.1">
    <property type="nucleotide sequence ID" value="NZ_VITH01000004.1"/>
</dbReference>
<feature type="compositionally biased region" description="Basic and acidic residues" evidence="6">
    <location>
        <begin position="1"/>
        <end position="13"/>
    </location>
</feature>
<evidence type="ECO:0000256" key="3">
    <source>
        <dbReference type="ARBA" id="ARBA00022989"/>
    </source>
</evidence>
<comment type="caution">
    <text evidence="7">The sequence shown here is derived from an EMBL/GenBank/DDBJ whole genome shotgun (WGS) entry which is preliminary data.</text>
</comment>
<keyword evidence="2" id="KW-0812">Transmembrane</keyword>
<accession>A0A560CJS9</accession>
<dbReference type="InterPro" id="IPR059216">
    <property type="entry name" value="LeuA_carph_isopro_dom"/>
</dbReference>
<feature type="region of interest" description="Disordered" evidence="6">
    <location>
        <begin position="290"/>
        <end position="311"/>
    </location>
</feature>
<evidence type="ECO:0000313" key="8">
    <source>
        <dbReference type="Proteomes" id="UP000318529"/>
    </source>
</evidence>
<feature type="coiled-coil region" evidence="5">
    <location>
        <begin position="311"/>
        <end position="368"/>
    </location>
</feature>
<reference evidence="7 8" key="1">
    <citation type="submission" date="2019-06" db="EMBL/GenBank/DDBJ databases">
        <title>Genomic Encyclopedia of Type Strains, Phase IV (KMG-V): Genome sequencing to study the core and pangenomes of soil and plant-associated prokaryotes.</title>
        <authorList>
            <person name="Whitman W."/>
        </authorList>
    </citation>
    <scope>NUCLEOTIDE SEQUENCE [LARGE SCALE GENOMIC DNA]</scope>
    <source>
        <strain evidence="7 8">BR 11650</strain>
    </source>
</reference>